<organism evidence="2">
    <name type="scientific">Arundo donax</name>
    <name type="common">Giant reed</name>
    <name type="synonym">Donax arundinaceus</name>
    <dbReference type="NCBI Taxonomy" id="35708"/>
    <lineage>
        <taxon>Eukaryota</taxon>
        <taxon>Viridiplantae</taxon>
        <taxon>Streptophyta</taxon>
        <taxon>Embryophyta</taxon>
        <taxon>Tracheophyta</taxon>
        <taxon>Spermatophyta</taxon>
        <taxon>Magnoliopsida</taxon>
        <taxon>Liliopsida</taxon>
        <taxon>Poales</taxon>
        <taxon>Poaceae</taxon>
        <taxon>PACMAD clade</taxon>
        <taxon>Arundinoideae</taxon>
        <taxon>Arundineae</taxon>
        <taxon>Arundo</taxon>
    </lineage>
</organism>
<name>A0A0A9BFK3_ARUDO</name>
<feature type="region of interest" description="Disordered" evidence="1">
    <location>
        <begin position="23"/>
        <end position="47"/>
    </location>
</feature>
<feature type="compositionally biased region" description="Low complexity" evidence="1">
    <location>
        <begin position="23"/>
        <end position="36"/>
    </location>
</feature>
<proteinExistence type="predicted"/>
<evidence type="ECO:0000256" key="1">
    <source>
        <dbReference type="SAM" id="MobiDB-lite"/>
    </source>
</evidence>
<dbReference type="EMBL" id="GBRH01237880">
    <property type="protein sequence ID" value="JAD60015.1"/>
    <property type="molecule type" value="Transcribed_RNA"/>
</dbReference>
<dbReference type="AlphaFoldDB" id="A0A0A9BFK3"/>
<sequence length="47" mass="4964">MLYNSLREIGALFLLELRYASTSNSSSSTQTSGASSILGRTLANGSH</sequence>
<reference evidence="2" key="2">
    <citation type="journal article" date="2015" name="Data Brief">
        <title>Shoot transcriptome of the giant reed, Arundo donax.</title>
        <authorList>
            <person name="Barrero R.A."/>
            <person name="Guerrero F.D."/>
            <person name="Moolhuijzen P."/>
            <person name="Goolsby J.A."/>
            <person name="Tidwell J."/>
            <person name="Bellgard S.E."/>
            <person name="Bellgard M.I."/>
        </authorList>
    </citation>
    <scope>NUCLEOTIDE SEQUENCE</scope>
    <source>
        <tissue evidence="2">Shoot tissue taken approximately 20 cm above the soil surface</tissue>
    </source>
</reference>
<reference evidence="2" key="1">
    <citation type="submission" date="2014-09" db="EMBL/GenBank/DDBJ databases">
        <authorList>
            <person name="Magalhaes I.L.F."/>
            <person name="Oliveira U."/>
            <person name="Santos F.R."/>
            <person name="Vidigal T.H.D.A."/>
            <person name="Brescovit A.D."/>
            <person name="Santos A.J."/>
        </authorList>
    </citation>
    <scope>NUCLEOTIDE SEQUENCE</scope>
    <source>
        <tissue evidence="2">Shoot tissue taken approximately 20 cm above the soil surface</tissue>
    </source>
</reference>
<accession>A0A0A9BFK3</accession>
<evidence type="ECO:0000313" key="2">
    <source>
        <dbReference type="EMBL" id="JAD60015.1"/>
    </source>
</evidence>
<protein>
    <submittedName>
        <fullName evidence="2">Uncharacterized protein</fullName>
    </submittedName>
</protein>